<dbReference type="KEGG" id="pbl:PAAG_12437"/>
<name>A0A0A2VJ02_PARBA</name>
<dbReference type="AlphaFoldDB" id="A0A0A2VJ02"/>
<dbReference type="GeneID" id="26971088"/>
<dbReference type="EMBL" id="KN294017">
    <property type="protein sequence ID" value="KGQ00894.1"/>
    <property type="molecule type" value="Genomic_DNA"/>
</dbReference>
<sequence length="104" mass="11475">MPKIIESPDSLVVTHATSDRPASGFSAAEWTGIPILLQSRCLYVNNDSGAKRGIKGMQYMNMLTSSTSARKKGGMALLRLFHLCTHIVMYKVPRRMILRGGYSS</sequence>
<keyword evidence="2" id="KW-1185">Reference proteome</keyword>
<evidence type="ECO:0000313" key="1">
    <source>
        <dbReference type="EMBL" id="KGQ00894.1"/>
    </source>
</evidence>
<accession>A0A0A2VJ02</accession>
<dbReference type="VEuPathDB" id="FungiDB:PAAG_12437"/>
<dbReference type="Proteomes" id="UP000002059">
    <property type="component" value="Partially assembled WGS sequence"/>
</dbReference>
<gene>
    <name evidence="1" type="ORF">PAAG_12437</name>
</gene>
<reference evidence="1 2" key="1">
    <citation type="journal article" date="2011" name="PLoS Genet.">
        <title>Comparative genomic analysis of human fungal pathogens causing paracoccidioidomycosis.</title>
        <authorList>
            <person name="Desjardins C.A."/>
            <person name="Champion M.D."/>
            <person name="Holder J.W."/>
            <person name="Muszewska A."/>
            <person name="Goldberg J."/>
            <person name="Bailao A.M."/>
            <person name="Brigido M.M."/>
            <person name="Ferreira M.E."/>
            <person name="Garcia A.M."/>
            <person name="Grynberg M."/>
            <person name="Gujja S."/>
            <person name="Heiman D.I."/>
            <person name="Henn M.R."/>
            <person name="Kodira C.D."/>
            <person name="Leon-Narvaez H."/>
            <person name="Longo L.V."/>
            <person name="Ma L.J."/>
            <person name="Malavazi I."/>
            <person name="Matsuo A.L."/>
            <person name="Morais F.V."/>
            <person name="Pereira M."/>
            <person name="Rodriguez-Brito S."/>
            <person name="Sakthikumar S."/>
            <person name="Salem-Izacc S.M."/>
            <person name="Sykes S.M."/>
            <person name="Teixeira M.M."/>
            <person name="Vallejo M.C."/>
            <person name="Walter M.E."/>
            <person name="Yandava C."/>
            <person name="Young S."/>
            <person name="Zeng Q."/>
            <person name="Zucker J."/>
            <person name="Felipe M.S."/>
            <person name="Goldman G.H."/>
            <person name="Haas B.J."/>
            <person name="McEwen J.G."/>
            <person name="Nino-Vega G."/>
            <person name="Puccia R."/>
            <person name="San-Blas G."/>
            <person name="Soares C.M."/>
            <person name="Birren B.W."/>
            <person name="Cuomo C.A."/>
        </authorList>
    </citation>
    <scope>NUCLEOTIDE SEQUENCE [LARGE SCALE GENOMIC DNA]</scope>
    <source>
        <strain evidence="2">ATCC MYA-826 / Pb01</strain>
    </source>
</reference>
<proteinExistence type="predicted"/>
<protein>
    <submittedName>
        <fullName evidence="1">Uncharacterized protein</fullName>
    </submittedName>
</protein>
<dbReference type="HOGENOM" id="CLU_2250886_0_0_1"/>
<organism evidence="1 2">
    <name type="scientific">Paracoccidioides lutzii (strain ATCC MYA-826 / Pb01)</name>
    <name type="common">Paracoccidioides brasiliensis</name>
    <dbReference type="NCBI Taxonomy" id="502779"/>
    <lineage>
        <taxon>Eukaryota</taxon>
        <taxon>Fungi</taxon>
        <taxon>Dikarya</taxon>
        <taxon>Ascomycota</taxon>
        <taxon>Pezizomycotina</taxon>
        <taxon>Eurotiomycetes</taxon>
        <taxon>Eurotiomycetidae</taxon>
        <taxon>Onygenales</taxon>
        <taxon>Ajellomycetaceae</taxon>
        <taxon>Paracoccidioides</taxon>
    </lineage>
</organism>
<dbReference type="RefSeq" id="XP_015702464.1">
    <property type="nucleotide sequence ID" value="XM_015847925.1"/>
</dbReference>
<evidence type="ECO:0000313" key="2">
    <source>
        <dbReference type="Proteomes" id="UP000002059"/>
    </source>
</evidence>